<dbReference type="InterPro" id="IPR029302">
    <property type="entry name" value="IFT43"/>
</dbReference>
<keyword evidence="4" id="KW-1185">Reference proteome</keyword>
<evidence type="ECO:0000313" key="4">
    <source>
        <dbReference type="Proteomes" id="UP000504634"/>
    </source>
</evidence>
<protein>
    <submittedName>
        <fullName evidence="5">Intraflagellar transport protein 43 homolog</fullName>
    </submittedName>
</protein>
<keyword evidence="2" id="KW-0970">Cilium biogenesis/degradation</keyword>
<evidence type="ECO:0000256" key="2">
    <source>
        <dbReference type="ARBA" id="ARBA00022794"/>
    </source>
</evidence>
<dbReference type="PANTHER" id="PTHR33724:SF1">
    <property type="entry name" value="INTRAFLAGELLAR TRANSPORT PROTEIN 43 HOMOLOG"/>
    <property type="match status" value="1"/>
</dbReference>
<dbReference type="RefSeq" id="XP_030383972.1">
    <property type="nucleotide sequence ID" value="XM_030528112.1"/>
</dbReference>
<comment type="similarity">
    <text evidence="1">Belongs to the IFT43 family.</text>
</comment>
<dbReference type="OrthoDB" id="206950at2759"/>
<sequence length="248" mass="27211">MATLLIATSISLPATPELSITTARKGRRSKSRDLSKDEPSSSTASTGLATSANVHNNDVSIDITLNVQNGIMSTTTTPASNNNELISNRPPMRRISGGWADNGLKSLRSKKNSFDDERFQQTRPTTSSIPTDDIPIIPDLEDVKDEILYNEVAEPPTISSNRVVTLKELNSDLLSQNAFSAIEDVDLSILTRCLQSQENLEERDEVWEWEKLFTEVTAEINSDKSANAGVLQKIEIGPDEVPPTSKNK</sequence>
<feature type="compositionally biased region" description="Polar residues" evidence="3">
    <location>
        <begin position="74"/>
        <end position="86"/>
    </location>
</feature>
<feature type="region of interest" description="Disordered" evidence="3">
    <location>
        <begin position="21"/>
        <end position="51"/>
    </location>
</feature>
<evidence type="ECO:0000256" key="1">
    <source>
        <dbReference type="ARBA" id="ARBA00007563"/>
    </source>
</evidence>
<evidence type="ECO:0000256" key="3">
    <source>
        <dbReference type="SAM" id="MobiDB-lite"/>
    </source>
</evidence>
<name>A0A6J2U9V2_DROLE</name>
<reference evidence="5" key="1">
    <citation type="submission" date="2025-08" db="UniProtKB">
        <authorList>
            <consortium name="RefSeq"/>
        </authorList>
    </citation>
    <scope>IDENTIFICATION</scope>
    <source>
        <strain evidence="5">11010-0011.00</strain>
        <tissue evidence="5">Whole body</tissue>
    </source>
</reference>
<proteinExistence type="inferred from homology"/>
<feature type="region of interest" description="Disordered" evidence="3">
    <location>
        <begin position="229"/>
        <end position="248"/>
    </location>
</feature>
<dbReference type="GeneID" id="115631391"/>
<dbReference type="PANTHER" id="PTHR33724">
    <property type="entry name" value="INTRAFLAGELLAR TRANSPORT PROTEIN 43 HOMOLOG"/>
    <property type="match status" value="1"/>
</dbReference>
<accession>A0A6J2U9V2</accession>
<gene>
    <name evidence="5" type="primary">LOC115631391</name>
</gene>
<dbReference type="AlphaFoldDB" id="A0A6J2U9V2"/>
<dbReference type="CTD" id="112752"/>
<feature type="compositionally biased region" description="Low complexity" evidence="3">
    <location>
        <begin position="40"/>
        <end position="51"/>
    </location>
</feature>
<dbReference type="Proteomes" id="UP000504634">
    <property type="component" value="Unplaced"/>
</dbReference>
<dbReference type="GO" id="GO:0030991">
    <property type="term" value="C:intraciliary transport particle A"/>
    <property type="evidence" value="ECO:0007669"/>
    <property type="project" value="InterPro"/>
</dbReference>
<evidence type="ECO:0000313" key="5">
    <source>
        <dbReference type="RefSeq" id="XP_030383972.1"/>
    </source>
</evidence>
<dbReference type="Pfam" id="PF15305">
    <property type="entry name" value="IFT43"/>
    <property type="match status" value="1"/>
</dbReference>
<dbReference type="GO" id="GO:0035721">
    <property type="term" value="P:intraciliary retrograde transport"/>
    <property type="evidence" value="ECO:0007669"/>
    <property type="project" value="TreeGrafter"/>
</dbReference>
<organism evidence="4 5">
    <name type="scientific">Drosophila lebanonensis</name>
    <name type="common">Fruit fly</name>
    <name type="synonym">Scaptodrosophila lebanonensis</name>
    <dbReference type="NCBI Taxonomy" id="7225"/>
    <lineage>
        <taxon>Eukaryota</taxon>
        <taxon>Metazoa</taxon>
        <taxon>Ecdysozoa</taxon>
        <taxon>Arthropoda</taxon>
        <taxon>Hexapoda</taxon>
        <taxon>Insecta</taxon>
        <taxon>Pterygota</taxon>
        <taxon>Neoptera</taxon>
        <taxon>Endopterygota</taxon>
        <taxon>Diptera</taxon>
        <taxon>Brachycera</taxon>
        <taxon>Muscomorpha</taxon>
        <taxon>Ephydroidea</taxon>
        <taxon>Drosophilidae</taxon>
        <taxon>Scaptodrosophila</taxon>
    </lineage>
</organism>
<feature type="region of interest" description="Disordered" evidence="3">
    <location>
        <begin position="74"/>
        <end position="101"/>
    </location>
</feature>
<dbReference type="GO" id="GO:0005929">
    <property type="term" value="C:cilium"/>
    <property type="evidence" value="ECO:0007669"/>
    <property type="project" value="TreeGrafter"/>
</dbReference>